<comment type="caution">
    <text evidence="1">The sequence shown here is derived from an EMBL/GenBank/DDBJ whole genome shotgun (WGS) entry which is preliminary data.</text>
</comment>
<sequence length="1143" mass="129105">MSDPNTDFQGTDSLKYIINHVFCPLKLPQEDDESTNHNFALSTAVSQSALKFREYLPSEDVLRWDQMAKMLANISITMDYPTLPDDIVVSQLQSMRSGDVRAFLIRAQNAGVVVREFDKTTVFESFEVSPTSAAVMGATGKLLCNYPGPAASVPHAVSHDTTFRTEFANFLACMNKDFLDSAPTTTKAGSTVVEERDAIHPRYITELLIGILCGLGSPVDVPRIQKRIGDDVQWNNARLPWRRSPLWLVIRVALQTSIARTEPYKEFMLFFMVEVAKLALEQGLSNDILHFMSAKISRRLLKLGSSAPAALTALVHATTQDIRAKLEERWSAVQRLQETSPYWAPGTLNFQKDTTLSLSNSRQLLSQKFSEKYVAKPSSPFRPEEPIRRKTIDDFLAGSQSCLKAVSSAESFVVLADFELAISCGLEAWVARVQDVGSACIALERIISQYSAEALKHYSGNPDNSSIMLLTLMDLWVALDKLVVCQIPLLAEYPPEIPLSLLEPILLHKSEHLSRLAQINSYVAVRISRSGGHQSVFSDKLSDKSFSVRYFSSSSDQQLLKGRIERSAKSQREHALSELTRLNREHCRLSQEAAALEHSNHTNRGGNSPSSCHKCGLEKRIKKLRIGVHEWPLPENTIQANAVVFELDCPLLFDIWRAVTYHILVDICTPPKLHPPKKTPYMKLTKYEPLARYISRPSNRRVTLASDTKPWTVTHSSKQKIPTTAAVICVNNGLRFNYYSDARQAWLSASLGRADIAPYCTFVIPTGPYKQLEYSLQATTHVPNQVISDQSNCHNDLTLNEFVAFGTLRSGALLQWLNILREFRARTLSFRRVEVHLLILQTIWQVGPLQGEVYPWHEELQCPAFGDALISELNDMVGSIEANWLECLSMKSIIAIISRLLATTKYEAVRRNSYMLLRRIREKTFDWLQELSSQLQAAENTAQSDEFRRRVWETALLCRSTYDQTMHLDAQDVEILVYCTIMICDNTPFNTDVLSVASKIALDQDRRLSHSLESLLRHWITKSLNHDEFNHTIMRIWAAFRPGPLWVALDGFNARWITCMTSASTDQRSQEVHYNMLDGRLLIDGKPLGRLPLEIVRHPNYSSLFCGQVLDVVPSDMAGMDFASKSFVYGYQVSFASLTRIWL</sequence>
<name>A0ACB7ZRW7_9AGAM</name>
<reference evidence="1" key="1">
    <citation type="journal article" date="2021" name="New Phytol.">
        <title>Evolutionary innovations through gain and loss of genes in the ectomycorrhizal Boletales.</title>
        <authorList>
            <person name="Wu G."/>
            <person name="Miyauchi S."/>
            <person name="Morin E."/>
            <person name="Kuo A."/>
            <person name="Drula E."/>
            <person name="Varga T."/>
            <person name="Kohler A."/>
            <person name="Feng B."/>
            <person name="Cao Y."/>
            <person name="Lipzen A."/>
            <person name="Daum C."/>
            <person name="Hundley H."/>
            <person name="Pangilinan J."/>
            <person name="Johnson J."/>
            <person name="Barry K."/>
            <person name="LaButti K."/>
            <person name="Ng V."/>
            <person name="Ahrendt S."/>
            <person name="Min B."/>
            <person name="Choi I.G."/>
            <person name="Park H."/>
            <person name="Plett J.M."/>
            <person name="Magnuson J."/>
            <person name="Spatafora J.W."/>
            <person name="Nagy L.G."/>
            <person name="Henrissat B."/>
            <person name="Grigoriev I.V."/>
            <person name="Yang Z.L."/>
            <person name="Xu J."/>
            <person name="Martin F.M."/>
        </authorList>
    </citation>
    <scope>NUCLEOTIDE SEQUENCE</scope>
    <source>
        <strain evidence="1">ATCC 28755</strain>
    </source>
</reference>
<protein>
    <submittedName>
        <fullName evidence="1">Uncharacterized protein</fullName>
    </submittedName>
</protein>
<keyword evidence="2" id="KW-1185">Reference proteome</keyword>
<evidence type="ECO:0000313" key="2">
    <source>
        <dbReference type="Proteomes" id="UP000790377"/>
    </source>
</evidence>
<dbReference type="Proteomes" id="UP000790377">
    <property type="component" value="Unassembled WGS sequence"/>
</dbReference>
<proteinExistence type="predicted"/>
<organism evidence="1 2">
    <name type="scientific">Hygrophoropsis aurantiaca</name>
    <dbReference type="NCBI Taxonomy" id="72124"/>
    <lineage>
        <taxon>Eukaryota</taxon>
        <taxon>Fungi</taxon>
        <taxon>Dikarya</taxon>
        <taxon>Basidiomycota</taxon>
        <taxon>Agaricomycotina</taxon>
        <taxon>Agaricomycetes</taxon>
        <taxon>Agaricomycetidae</taxon>
        <taxon>Boletales</taxon>
        <taxon>Coniophorineae</taxon>
        <taxon>Hygrophoropsidaceae</taxon>
        <taxon>Hygrophoropsis</taxon>
    </lineage>
</organism>
<gene>
    <name evidence="1" type="ORF">BJ138DRAFT_1120018</name>
</gene>
<accession>A0ACB7ZRW7</accession>
<dbReference type="EMBL" id="MU268740">
    <property type="protein sequence ID" value="KAH7903821.1"/>
    <property type="molecule type" value="Genomic_DNA"/>
</dbReference>
<evidence type="ECO:0000313" key="1">
    <source>
        <dbReference type="EMBL" id="KAH7903821.1"/>
    </source>
</evidence>